<keyword evidence="10" id="KW-0067">ATP-binding</keyword>
<dbReference type="FunFam" id="3.30.565.10:FF:000006">
    <property type="entry name" value="Sensor histidine kinase WalK"/>
    <property type="match status" value="1"/>
</dbReference>
<dbReference type="PROSITE" id="PS50109">
    <property type="entry name" value="HIS_KIN"/>
    <property type="match status" value="1"/>
</dbReference>
<dbReference type="InterPro" id="IPR036890">
    <property type="entry name" value="HATPase_C_sf"/>
</dbReference>
<dbReference type="PRINTS" id="PR00344">
    <property type="entry name" value="BCTRLSENSOR"/>
</dbReference>
<keyword evidence="12" id="KW-0902">Two-component regulatory system</keyword>
<dbReference type="SUPFAM" id="SSF47384">
    <property type="entry name" value="Homodimeric domain of signal transducing histidine kinase"/>
    <property type="match status" value="1"/>
</dbReference>
<evidence type="ECO:0000256" key="9">
    <source>
        <dbReference type="ARBA" id="ARBA00022777"/>
    </source>
</evidence>
<dbReference type="InterPro" id="IPR003661">
    <property type="entry name" value="HisK_dim/P_dom"/>
</dbReference>
<evidence type="ECO:0000256" key="7">
    <source>
        <dbReference type="ARBA" id="ARBA00022692"/>
    </source>
</evidence>
<keyword evidence="5" id="KW-0597">Phosphoprotein</keyword>
<dbReference type="STRING" id="36844.SAMN04488501_102310"/>
<dbReference type="SMART" id="SM00304">
    <property type="entry name" value="HAMP"/>
    <property type="match status" value="1"/>
</dbReference>
<evidence type="ECO:0000259" key="15">
    <source>
        <dbReference type="PROSITE" id="PS50109"/>
    </source>
</evidence>
<dbReference type="InterPro" id="IPR003594">
    <property type="entry name" value="HATPase_dom"/>
</dbReference>
<keyword evidence="18" id="KW-1185">Reference proteome</keyword>
<protein>
    <recommendedName>
        <fullName evidence="3">histidine kinase</fullName>
        <ecNumber evidence="3">2.7.13.3</ecNumber>
    </recommendedName>
</protein>
<sequence length="396" mass="45204">MNSIKFIFKMLLKLLLLYLLSIRYLLKAALSIIKNIYNNLGKRLRFSIAFKMTVIYTFIFSMILFLFTNGILFGFRHFLISQAISEEKIIIYLRTLFIILAFADLIFLFALIILSSKTSTKMLAPVEEMTRTVKKISVDNFDTRLNVSGSKDELKDLAETFNDMIDRIQKSYELQNQFVSDASHELRTPIAVIQGYANLLDRWGKDDKSVLDESITAIKNESENMKNLVENLLFLARGDKNTQKVEIEEFLLNELIDEIIKETKLIDNTHIIICKYNLEVGINADRKLLKEAIRIFIHNSVKFTPADGTIELKTEIKKKNIHIVVEDTGVGISKEDLPHIFNRFYTADKSRTKNAGGNGLGLSIAKWIIEKHKGIIDVESTLGKGTKITVSLPLKA</sequence>
<reference evidence="18" key="1">
    <citation type="submission" date="2015-08" db="EMBL/GenBank/DDBJ databases">
        <title>Genome sequence of the strict anaerobe Clostridium homopropionicum LuHBu1 (DSM 5847T).</title>
        <authorList>
            <person name="Poehlein A."/>
            <person name="Beck M."/>
            <person name="Schiel-Bengelsdorf B."/>
            <person name="Bengelsdorf F.R."/>
            <person name="Daniel R."/>
            <person name="Duerre P."/>
        </authorList>
    </citation>
    <scope>NUCLEOTIDE SEQUENCE [LARGE SCALE GENOMIC DNA]</scope>
    <source>
        <strain evidence="18">DSM 5847</strain>
    </source>
</reference>
<evidence type="ECO:0000256" key="2">
    <source>
        <dbReference type="ARBA" id="ARBA00004651"/>
    </source>
</evidence>
<dbReference type="CDD" id="cd00082">
    <property type="entry name" value="HisKA"/>
    <property type="match status" value="1"/>
</dbReference>
<evidence type="ECO:0000256" key="4">
    <source>
        <dbReference type="ARBA" id="ARBA00022475"/>
    </source>
</evidence>
<dbReference type="FunFam" id="1.10.287.130:FF:000001">
    <property type="entry name" value="Two-component sensor histidine kinase"/>
    <property type="match status" value="1"/>
</dbReference>
<dbReference type="InterPro" id="IPR036097">
    <property type="entry name" value="HisK_dim/P_sf"/>
</dbReference>
<gene>
    <name evidence="17" type="primary">arlS_2</name>
    <name evidence="17" type="ORF">CLHOM_16840</name>
</gene>
<name>A0A0L6Z9F3_9CLOT</name>
<dbReference type="Pfam" id="PF02518">
    <property type="entry name" value="HATPase_c"/>
    <property type="match status" value="1"/>
</dbReference>
<dbReference type="InterPro" id="IPR003660">
    <property type="entry name" value="HAMP_dom"/>
</dbReference>
<dbReference type="InterPro" id="IPR005467">
    <property type="entry name" value="His_kinase_dom"/>
</dbReference>
<dbReference type="Gene3D" id="3.30.565.10">
    <property type="entry name" value="Histidine kinase-like ATPase, C-terminal domain"/>
    <property type="match status" value="1"/>
</dbReference>
<dbReference type="CDD" id="cd00075">
    <property type="entry name" value="HATPase"/>
    <property type="match status" value="1"/>
</dbReference>
<dbReference type="Pfam" id="PF00512">
    <property type="entry name" value="HisKA"/>
    <property type="match status" value="1"/>
</dbReference>
<evidence type="ECO:0000256" key="8">
    <source>
        <dbReference type="ARBA" id="ARBA00022741"/>
    </source>
</evidence>
<dbReference type="GO" id="GO:0000155">
    <property type="term" value="F:phosphorelay sensor kinase activity"/>
    <property type="evidence" value="ECO:0007669"/>
    <property type="project" value="InterPro"/>
</dbReference>
<dbReference type="SMART" id="SM00388">
    <property type="entry name" value="HisKA"/>
    <property type="match status" value="1"/>
</dbReference>
<evidence type="ECO:0000313" key="17">
    <source>
        <dbReference type="EMBL" id="KOA19595.1"/>
    </source>
</evidence>
<dbReference type="SUPFAM" id="SSF158472">
    <property type="entry name" value="HAMP domain-like"/>
    <property type="match status" value="1"/>
</dbReference>
<evidence type="ECO:0000256" key="1">
    <source>
        <dbReference type="ARBA" id="ARBA00000085"/>
    </source>
</evidence>
<evidence type="ECO:0000256" key="10">
    <source>
        <dbReference type="ARBA" id="ARBA00022840"/>
    </source>
</evidence>
<feature type="domain" description="HAMP" evidence="16">
    <location>
        <begin position="120"/>
        <end position="173"/>
    </location>
</feature>
<evidence type="ECO:0000256" key="11">
    <source>
        <dbReference type="ARBA" id="ARBA00022989"/>
    </source>
</evidence>
<keyword evidence="9 17" id="KW-0418">Kinase</keyword>
<comment type="caution">
    <text evidence="17">The sequence shown here is derived from an EMBL/GenBank/DDBJ whole genome shotgun (WGS) entry which is preliminary data.</text>
</comment>
<keyword evidence="11 14" id="KW-1133">Transmembrane helix</keyword>
<dbReference type="EC" id="2.7.13.3" evidence="3"/>
<keyword evidence="13 14" id="KW-0472">Membrane</keyword>
<dbReference type="PANTHER" id="PTHR45528">
    <property type="entry name" value="SENSOR HISTIDINE KINASE CPXA"/>
    <property type="match status" value="1"/>
</dbReference>
<dbReference type="PATRIC" id="fig|1121318.3.peg.1699"/>
<dbReference type="Gene3D" id="6.10.340.10">
    <property type="match status" value="1"/>
</dbReference>
<dbReference type="SUPFAM" id="SSF55874">
    <property type="entry name" value="ATPase domain of HSP90 chaperone/DNA topoisomerase II/histidine kinase"/>
    <property type="match status" value="1"/>
</dbReference>
<feature type="transmembrane region" description="Helical" evidence="14">
    <location>
        <begin position="91"/>
        <end position="114"/>
    </location>
</feature>
<organism evidence="17 18">
    <name type="scientific">Clostridium homopropionicum DSM 5847</name>
    <dbReference type="NCBI Taxonomy" id="1121318"/>
    <lineage>
        <taxon>Bacteria</taxon>
        <taxon>Bacillati</taxon>
        <taxon>Bacillota</taxon>
        <taxon>Clostridia</taxon>
        <taxon>Eubacteriales</taxon>
        <taxon>Clostridiaceae</taxon>
        <taxon>Clostridium</taxon>
    </lineage>
</organism>
<dbReference type="PROSITE" id="PS50885">
    <property type="entry name" value="HAMP"/>
    <property type="match status" value="1"/>
</dbReference>
<comment type="subcellular location">
    <subcellularLocation>
        <location evidence="2">Cell membrane</location>
        <topology evidence="2">Multi-pass membrane protein</topology>
    </subcellularLocation>
</comment>
<dbReference type="GO" id="GO:0005886">
    <property type="term" value="C:plasma membrane"/>
    <property type="evidence" value="ECO:0007669"/>
    <property type="project" value="UniProtKB-SubCell"/>
</dbReference>
<evidence type="ECO:0000256" key="5">
    <source>
        <dbReference type="ARBA" id="ARBA00022553"/>
    </source>
</evidence>
<dbReference type="CDD" id="cd06225">
    <property type="entry name" value="HAMP"/>
    <property type="match status" value="1"/>
</dbReference>
<dbReference type="Proteomes" id="UP000037043">
    <property type="component" value="Unassembled WGS sequence"/>
</dbReference>
<evidence type="ECO:0000256" key="14">
    <source>
        <dbReference type="SAM" id="Phobius"/>
    </source>
</evidence>
<evidence type="ECO:0000256" key="6">
    <source>
        <dbReference type="ARBA" id="ARBA00022679"/>
    </source>
</evidence>
<evidence type="ECO:0000256" key="12">
    <source>
        <dbReference type="ARBA" id="ARBA00023012"/>
    </source>
</evidence>
<keyword evidence="4" id="KW-1003">Cell membrane</keyword>
<evidence type="ECO:0000256" key="13">
    <source>
        <dbReference type="ARBA" id="ARBA00023136"/>
    </source>
</evidence>
<dbReference type="InterPro" id="IPR004358">
    <property type="entry name" value="Sig_transdc_His_kin-like_C"/>
</dbReference>
<keyword evidence="6 17" id="KW-0808">Transferase</keyword>
<feature type="domain" description="Histidine kinase" evidence="15">
    <location>
        <begin position="181"/>
        <end position="396"/>
    </location>
</feature>
<dbReference type="SMART" id="SM00387">
    <property type="entry name" value="HATPase_c"/>
    <property type="match status" value="1"/>
</dbReference>
<keyword evidence="8" id="KW-0547">Nucleotide-binding</keyword>
<dbReference type="AlphaFoldDB" id="A0A0L6Z9F3"/>
<evidence type="ECO:0000313" key="18">
    <source>
        <dbReference type="Proteomes" id="UP000037043"/>
    </source>
</evidence>
<keyword evidence="7 14" id="KW-0812">Transmembrane</keyword>
<dbReference type="Gene3D" id="1.10.287.130">
    <property type="match status" value="1"/>
</dbReference>
<proteinExistence type="predicted"/>
<dbReference type="GO" id="GO:0005524">
    <property type="term" value="F:ATP binding"/>
    <property type="evidence" value="ECO:0007669"/>
    <property type="project" value="UniProtKB-KW"/>
</dbReference>
<accession>A0A0L6Z9F3</accession>
<comment type="catalytic activity">
    <reaction evidence="1">
        <text>ATP + protein L-histidine = ADP + protein N-phospho-L-histidine.</text>
        <dbReference type="EC" id="2.7.13.3"/>
    </reaction>
</comment>
<dbReference type="EMBL" id="LHUR01000022">
    <property type="protein sequence ID" value="KOA19595.1"/>
    <property type="molecule type" value="Genomic_DNA"/>
</dbReference>
<dbReference type="Pfam" id="PF00672">
    <property type="entry name" value="HAMP"/>
    <property type="match status" value="1"/>
</dbReference>
<dbReference type="PANTHER" id="PTHR45528:SF1">
    <property type="entry name" value="SENSOR HISTIDINE KINASE CPXA"/>
    <property type="match status" value="1"/>
</dbReference>
<evidence type="ECO:0000256" key="3">
    <source>
        <dbReference type="ARBA" id="ARBA00012438"/>
    </source>
</evidence>
<evidence type="ECO:0000259" key="16">
    <source>
        <dbReference type="PROSITE" id="PS50885"/>
    </source>
</evidence>
<dbReference type="RefSeq" id="WP_052221241.1">
    <property type="nucleotide sequence ID" value="NZ_LHUR01000022.1"/>
</dbReference>
<dbReference type="InterPro" id="IPR050398">
    <property type="entry name" value="HssS/ArlS-like"/>
</dbReference>
<feature type="transmembrane region" description="Helical" evidence="14">
    <location>
        <begin position="55"/>
        <end position="79"/>
    </location>
</feature>